<sequence>MKEGPALPQELSDLIVDHLFDDLETLRSCALVSSSFLPWSRAHIFSHLRIGPIDPEQSIRELHELLRKLPSLANRVESLHLWDNTMRPRSWIEEYPDSSVPSVAQLSNLLVSLARLSITIESSFVHWANISSTLRSSIRFMVALQTLTSLQLTGLYGLPFTLLAHCPALRSVTLKWVTFDERDNLDFAKTLAACAGSPPTQLEDLSIDLDTRVLGLLARWILLPQSPIDITRLRSLSCTVDGRFDHLAIQRLLNACAPSLQRLRLKNVAGTLDLRNLAQLHTLCLEVAPPLESRVVWFMDNIVFPPPQQALGLVLRVATPSAVQLVWADRALALFPCITSVTAIFETIDEEARERDLVDVSGAFVHRMPSVANRLAGRGPLRVLRSPRCSLEA</sequence>
<name>A0AAD7KGZ9_9AGAR</name>
<comment type="caution">
    <text evidence="1">The sequence shown here is derived from an EMBL/GenBank/DDBJ whole genome shotgun (WGS) entry which is preliminary data.</text>
</comment>
<dbReference type="SUPFAM" id="SSF52047">
    <property type="entry name" value="RNI-like"/>
    <property type="match status" value="1"/>
</dbReference>
<organism evidence="1 2">
    <name type="scientific">Mycena maculata</name>
    <dbReference type="NCBI Taxonomy" id="230809"/>
    <lineage>
        <taxon>Eukaryota</taxon>
        <taxon>Fungi</taxon>
        <taxon>Dikarya</taxon>
        <taxon>Basidiomycota</taxon>
        <taxon>Agaricomycotina</taxon>
        <taxon>Agaricomycetes</taxon>
        <taxon>Agaricomycetidae</taxon>
        <taxon>Agaricales</taxon>
        <taxon>Marasmiineae</taxon>
        <taxon>Mycenaceae</taxon>
        <taxon>Mycena</taxon>
    </lineage>
</organism>
<protein>
    <submittedName>
        <fullName evidence="1">Uncharacterized protein</fullName>
    </submittedName>
</protein>
<dbReference type="Proteomes" id="UP001215280">
    <property type="component" value="Unassembled WGS sequence"/>
</dbReference>
<keyword evidence="2" id="KW-1185">Reference proteome</keyword>
<gene>
    <name evidence="1" type="ORF">DFH07DRAFT_948428</name>
</gene>
<dbReference type="EMBL" id="JARJLG010000001">
    <property type="protein sequence ID" value="KAJ7785346.1"/>
    <property type="molecule type" value="Genomic_DNA"/>
</dbReference>
<evidence type="ECO:0000313" key="1">
    <source>
        <dbReference type="EMBL" id="KAJ7785346.1"/>
    </source>
</evidence>
<proteinExistence type="predicted"/>
<accession>A0AAD7KGZ9</accession>
<dbReference type="AlphaFoldDB" id="A0AAD7KGZ9"/>
<evidence type="ECO:0000313" key="2">
    <source>
        <dbReference type="Proteomes" id="UP001215280"/>
    </source>
</evidence>
<reference evidence="1" key="1">
    <citation type="submission" date="2023-03" db="EMBL/GenBank/DDBJ databases">
        <title>Massive genome expansion in bonnet fungi (Mycena s.s.) driven by repeated elements and novel gene families across ecological guilds.</title>
        <authorList>
            <consortium name="Lawrence Berkeley National Laboratory"/>
            <person name="Harder C.B."/>
            <person name="Miyauchi S."/>
            <person name="Viragh M."/>
            <person name="Kuo A."/>
            <person name="Thoen E."/>
            <person name="Andreopoulos B."/>
            <person name="Lu D."/>
            <person name="Skrede I."/>
            <person name="Drula E."/>
            <person name="Henrissat B."/>
            <person name="Morin E."/>
            <person name="Kohler A."/>
            <person name="Barry K."/>
            <person name="LaButti K."/>
            <person name="Morin E."/>
            <person name="Salamov A."/>
            <person name="Lipzen A."/>
            <person name="Mereny Z."/>
            <person name="Hegedus B."/>
            <person name="Baldrian P."/>
            <person name="Stursova M."/>
            <person name="Weitz H."/>
            <person name="Taylor A."/>
            <person name="Grigoriev I.V."/>
            <person name="Nagy L.G."/>
            <person name="Martin F."/>
            <person name="Kauserud H."/>
        </authorList>
    </citation>
    <scope>NUCLEOTIDE SEQUENCE</scope>
    <source>
        <strain evidence="1">CBHHK188m</strain>
    </source>
</reference>